<organism evidence="2 3">
    <name type="scientific">Sinobacterium norvegicum</name>
    <dbReference type="NCBI Taxonomy" id="1641715"/>
    <lineage>
        <taxon>Bacteria</taxon>
        <taxon>Pseudomonadati</taxon>
        <taxon>Pseudomonadota</taxon>
        <taxon>Gammaproteobacteria</taxon>
        <taxon>Cellvibrionales</taxon>
        <taxon>Spongiibacteraceae</taxon>
        <taxon>Sinobacterium</taxon>
    </lineage>
</organism>
<dbReference type="EMBL" id="CAKLPX010000002">
    <property type="protein sequence ID" value="CAH0991856.1"/>
    <property type="molecule type" value="Genomic_DNA"/>
</dbReference>
<feature type="transmembrane region" description="Helical" evidence="1">
    <location>
        <begin position="34"/>
        <end position="53"/>
    </location>
</feature>
<keyword evidence="3" id="KW-1185">Reference proteome</keyword>
<dbReference type="Proteomes" id="UP000838100">
    <property type="component" value="Unassembled WGS sequence"/>
</dbReference>
<evidence type="ECO:0000313" key="2">
    <source>
        <dbReference type="EMBL" id="CAH0991856.1"/>
    </source>
</evidence>
<keyword evidence="1" id="KW-0812">Transmembrane</keyword>
<comment type="caution">
    <text evidence="2">The sequence shown here is derived from an EMBL/GenBank/DDBJ whole genome shotgun (WGS) entry which is preliminary data.</text>
</comment>
<keyword evidence="1" id="KW-0472">Membrane</keyword>
<gene>
    <name evidence="2" type="ORF">SIN8267_01971</name>
</gene>
<proteinExistence type="predicted"/>
<reference evidence="2" key="1">
    <citation type="submission" date="2021-12" db="EMBL/GenBank/DDBJ databases">
        <authorList>
            <person name="Rodrigo-Torres L."/>
            <person name="Arahal R. D."/>
            <person name="Lucena T."/>
        </authorList>
    </citation>
    <scope>NUCLEOTIDE SEQUENCE</scope>
    <source>
        <strain evidence="2">CECT 8267</strain>
    </source>
</reference>
<sequence length="127" mass="14024">MLSNNSAKNQACSYNSRDDQMLIKGHAVNSDPKYYVLTAILTVIATVAVLDFYGYIRHSSEADAAVVAQYNSVILEPGEEFRMSPKKSQHQAVCIRDYIVIQTTTPDGKQLRSILVDDKQRGLPCGG</sequence>
<protein>
    <submittedName>
        <fullName evidence="2">Uncharacterized protein</fullName>
    </submittedName>
</protein>
<evidence type="ECO:0000313" key="3">
    <source>
        <dbReference type="Proteomes" id="UP000838100"/>
    </source>
</evidence>
<name>A0ABN8ENW1_9GAMM</name>
<accession>A0ABN8ENW1</accession>
<keyword evidence="1" id="KW-1133">Transmembrane helix</keyword>
<evidence type="ECO:0000256" key="1">
    <source>
        <dbReference type="SAM" id="Phobius"/>
    </source>
</evidence>